<dbReference type="OrthoDB" id="2746915at2759"/>
<sequence length="611" mass="70475">MHECLLLPDIFHRILDFVEFELPDEFYASYTEGWWKNATLARLARTCRAFQDSSLNVLWKRQYTLVLNFRPSRFRVHHLAPLVRTLPEDAWEETCIRRPSPYKQPDTVYYYLAIKRPLTSSDWHRFDYYAPRIQSLGYVDFEFADQEGSSWAFPNLAACQRPMDLATIDCLALHRRTRWLLPNLVRLRWTAHDYDYTEYLPLLLGPRLKTLAIGFGPGCLSLEPNAYKPGILCSILAALPHCCPNLTELEIYPRHDFSVIQAACDLSMVYQGLEGFCVNASACGAMHDYFVDNLSKKPHLRKVWLGLDADTVASLPSLWAANAYPFSSLSILAIEVPRLEVCTSFLKLLRHCRLFSIAVDFNHRPYATELHDFYDTLRQYCSRQTLHMCRLVQEYVHDCSDAECDDSVELSDAVHRVGMAELASALHFPHLRLFVLSVPLLGYFVDEDLMRMTDAWPGLIDFKLFGLWGSVLRSQATWKGVGYMVSRCRQMADIRLAFDTTSDNVDEAVRLPGFRPNHGLRFFDVLDSTLPSDPEHFARSLFAIAPRIIRVEAMGWEEDPEGPLQVDPYAFCEHLEIIMCKLRKMYMSDVYDLDEIGDDVVNHTKEWSAWA</sequence>
<name>A0A1Y2ICC8_TRAC3</name>
<organism evidence="1 2">
    <name type="scientific">Trametes coccinea (strain BRFM310)</name>
    <name type="common">Pycnoporus coccineus</name>
    <dbReference type="NCBI Taxonomy" id="1353009"/>
    <lineage>
        <taxon>Eukaryota</taxon>
        <taxon>Fungi</taxon>
        <taxon>Dikarya</taxon>
        <taxon>Basidiomycota</taxon>
        <taxon>Agaricomycotina</taxon>
        <taxon>Agaricomycetes</taxon>
        <taxon>Polyporales</taxon>
        <taxon>Polyporaceae</taxon>
        <taxon>Trametes</taxon>
    </lineage>
</organism>
<protein>
    <recommendedName>
        <fullName evidence="3">F-box domain-containing protein</fullName>
    </recommendedName>
</protein>
<keyword evidence="2" id="KW-1185">Reference proteome</keyword>
<gene>
    <name evidence="1" type="ORF">PYCCODRAFT_1454199</name>
</gene>
<dbReference type="STRING" id="1353009.A0A1Y2ICC8"/>
<accession>A0A1Y2ICC8</accession>
<evidence type="ECO:0000313" key="1">
    <source>
        <dbReference type="EMBL" id="OSC98804.1"/>
    </source>
</evidence>
<proteinExistence type="predicted"/>
<evidence type="ECO:0008006" key="3">
    <source>
        <dbReference type="Google" id="ProtNLM"/>
    </source>
</evidence>
<evidence type="ECO:0000313" key="2">
    <source>
        <dbReference type="Proteomes" id="UP000193067"/>
    </source>
</evidence>
<reference evidence="1 2" key="1">
    <citation type="journal article" date="2015" name="Biotechnol. Biofuels">
        <title>Enhanced degradation of softwood versus hardwood by the white-rot fungus Pycnoporus coccineus.</title>
        <authorList>
            <person name="Couturier M."/>
            <person name="Navarro D."/>
            <person name="Chevret D."/>
            <person name="Henrissat B."/>
            <person name="Piumi F."/>
            <person name="Ruiz-Duenas F.J."/>
            <person name="Martinez A.T."/>
            <person name="Grigoriev I.V."/>
            <person name="Riley R."/>
            <person name="Lipzen A."/>
            <person name="Berrin J.G."/>
            <person name="Master E.R."/>
            <person name="Rosso M.N."/>
        </authorList>
    </citation>
    <scope>NUCLEOTIDE SEQUENCE [LARGE SCALE GENOMIC DNA]</scope>
    <source>
        <strain evidence="1 2">BRFM310</strain>
    </source>
</reference>
<dbReference type="AlphaFoldDB" id="A0A1Y2ICC8"/>
<dbReference type="EMBL" id="KZ084134">
    <property type="protein sequence ID" value="OSC98804.1"/>
    <property type="molecule type" value="Genomic_DNA"/>
</dbReference>
<dbReference type="Proteomes" id="UP000193067">
    <property type="component" value="Unassembled WGS sequence"/>
</dbReference>